<dbReference type="SUPFAM" id="SSF82171">
    <property type="entry name" value="DPP6 N-terminal domain-like"/>
    <property type="match status" value="1"/>
</dbReference>
<dbReference type="Proteomes" id="UP001620626">
    <property type="component" value="Unassembled WGS sequence"/>
</dbReference>
<dbReference type="GO" id="GO:0016787">
    <property type="term" value="F:hydrolase activity"/>
    <property type="evidence" value="ECO:0007669"/>
    <property type="project" value="UniProtKB-KW"/>
</dbReference>
<sequence>MTGKFCVPVGGDRRAKFARIFCWPSVGEATAAICVIRRCLSTKLYKIYLTTKYAIFRHFVLNFCYFDGSINPSHLLFNDPKYSAVTLSPDGQIIGFLAPNEYGISNVYTKCQTCKYSKPVTFENKRHISGYQWTGVPNILLYHQDNDGDENYRLYKINISNPSPFNPVYTINEKTGIKAMIVGNNLRDHRVLIGLNDENPAFHNVYELDLINNQMRMVFHNERFPAKIVVDNELKIRMVVQEAMDGSLIFYKLSDIANPSRLTSEPHNWVEYLRVPPDDRALTLPISFTADNRRIYWQWGADTDLGQLVVHDFGRPERNEILYTAQKAQIGGVIFHPTERTVLSVTEIFHKPDIYVANTTVLDDMQYLVNLRPSGTPVIESMSMDFETWLVSFISDDQPFEFFLYKRSKKRADYLFTTRPELAGRPLSKMIGFDYSARDGLRIQAYLSLPPQTPLLSPAQVRGDKLELARQGMLPRRPQKLIVLVHGGPKSRDFFGFAAINAWLTSRGYAVLQINFRGSVGFGKNLTNAGNSEWGRKMHQDLLDGVDFLVSNNIADRRQVAIMGGSYGGYATLVGMTFTPDIFACGVDIVGPSNLITLLDTIPPYWLGFYNDMITMLGADKNTEEGRRFLKSRSPLYFANRVKNPLLIVHGANDPRVKQAESDQFVAALKRNHIPVTYILFPDEGHGPRKPHNTLAMAGFIEEFLHQCLHGDIEPFNLGQYNSTAMVMADAKTSITGLSQAKNFNADERQFHDMKFAHSLHMNAPDAPAEVDKKTSPLADREAAENMRFREIMKQRASKLPLGGGEPFAAL</sequence>
<dbReference type="PANTHER" id="PTHR42776">
    <property type="entry name" value="SERINE PEPTIDASE S9 FAMILY MEMBER"/>
    <property type="match status" value="1"/>
</dbReference>
<evidence type="ECO:0000259" key="2">
    <source>
        <dbReference type="Pfam" id="PF00326"/>
    </source>
</evidence>
<accession>A0ABD2I752</accession>
<evidence type="ECO:0000313" key="3">
    <source>
        <dbReference type="EMBL" id="KAL3073772.1"/>
    </source>
</evidence>
<comment type="caution">
    <text evidence="3">The sequence shown here is derived from an EMBL/GenBank/DDBJ whole genome shotgun (WGS) entry which is preliminary data.</text>
</comment>
<reference evidence="3 4" key="1">
    <citation type="submission" date="2024-10" db="EMBL/GenBank/DDBJ databases">
        <authorList>
            <person name="Kim D."/>
        </authorList>
    </citation>
    <scope>NUCLEOTIDE SEQUENCE [LARGE SCALE GENOMIC DNA]</scope>
    <source>
        <strain evidence="3">BH-2024</strain>
    </source>
</reference>
<proteinExistence type="predicted"/>
<keyword evidence="4" id="KW-1185">Reference proteome</keyword>
<organism evidence="3 4">
    <name type="scientific">Heterodera trifolii</name>
    <dbReference type="NCBI Taxonomy" id="157864"/>
    <lineage>
        <taxon>Eukaryota</taxon>
        <taxon>Metazoa</taxon>
        <taxon>Ecdysozoa</taxon>
        <taxon>Nematoda</taxon>
        <taxon>Chromadorea</taxon>
        <taxon>Rhabditida</taxon>
        <taxon>Tylenchina</taxon>
        <taxon>Tylenchomorpha</taxon>
        <taxon>Tylenchoidea</taxon>
        <taxon>Heteroderidae</taxon>
        <taxon>Heteroderinae</taxon>
        <taxon>Heterodera</taxon>
    </lineage>
</organism>
<name>A0ABD2I752_9BILA</name>
<dbReference type="AlphaFoldDB" id="A0ABD2I752"/>
<protein>
    <recommendedName>
        <fullName evidence="2">Peptidase S9 prolyl oligopeptidase catalytic domain-containing protein</fullName>
    </recommendedName>
</protein>
<dbReference type="Pfam" id="PF00326">
    <property type="entry name" value="Peptidase_S9"/>
    <property type="match status" value="1"/>
</dbReference>
<feature type="domain" description="Peptidase S9 prolyl oligopeptidase catalytic" evidence="2">
    <location>
        <begin position="499"/>
        <end position="710"/>
    </location>
</feature>
<dbReference type="Gene3D" id="3.40.50.1820">
    <property type="entry name" value="alpha/beta hydrolase"/>
    <property type="match status" value="1"/>
</dbReference>
<keyword evidence="1" id="KW-0378">Hydrolase</keyword>
<gene>
    <name evidence="3" type="ORF">niasHT_039604</name>
</gene>
<dbReference type="PANTHER" id="PTHR42776:SF27">
    <property type="entry name" value="DIPEPTIDYL PEPTIDASE FAMILY MEMBER 6"/>
    <property type="match status" value="1"/>
</dbReference>
<dbReference type="InterPro" id="IPR001375">
    <property type="entry name" value="Peptidase_S9_cat"/>
</dbReference>
<dbReference type="EMBL" id="JBICBT010001312">
    <property type="protein sequence ID" value="KAL3073772.1"/>
    <property type="molecule type" value="Genomic_DNA"/>
</dbReference>
<evidence type="ECO:0000313" key="4">
    <source>
        <dbReference type="Proteomes" id="UP001620626"/>
    </source>
</evidence>
<evidence type="ECO:0000256" key="1">
    <source>
        <dbReference type="ARBA" id="ARBA00022801"/>
    </source>
</evidence>
<dbReference type="SUPFAM" id="SSF53474">
    <property type="entry name" value="alpha/beta-Hydrolases"/>
    <property type="match status" value="1"/>
</dbReference>
<dbReference type="InterPro" id="IPR029058">
    <property type="entry name" value="AB_hydrolase_fold"/>
</dbReference>